<dbReference type="InParanoid" id="A0A059CKR5"/>
<feature type="compositionally biased region" description="Basic and acidic residues" evidence="1">
    <location>
        <begin position="1"/>
        <end position="10"/>
    </location>
</feature>
<organism evidence="2">
    <name type="scientific">Eucalyptus grandis</name>
    <name type="common">Flooded gum</name>
    <dbReference type="NCBI Taxonomy" id="71139"/>
    <lineage>
        <taxon>Eukaryota</taxon>
        <taxon>Viridiplantae</taxon>
        <taxon>Streptophyta</taxon>
        <taxon>Embryophyta</taxon>
        <taxon>Tracheophyta</taxon>
        <taxon>Spermatophyta</taxon>
        <taxon>Magnoliopsida</taxon>
        <taxon>eudicotyledons</taxon>
        <taxon>Gunneridae</taxon>
        <taxon>Pentapetalae</taxon>
        <taxon>rosids</taxon>
        <taxon>malvids</taxon>
        <taxon>Myrtales</taxon>
        <taxon>Myrtaceae</taxon>
        <taxon>Myrtoideae</taxon>
        <taxon>Eucalypteae</taxon>
        <taxon>Eucalyptus</taxon>
    </lineage>
</organism>
<feature type="region of interest" description="Disordered" evidence="1">
    <location>
        <begin position="1"/>
        <end position="26"/>
    </location>
</feature>
<evidence type="ECO:0000313" key="2">
    <source>
        <dbReference type="EMBL" id="KCW78942.1"/>
    </source>
</evidence>
<proteinExistence type="predicted"/>
<feature type="compositionally biased region" description="Basic residues" evidence="1">
    <location>
        <begin position="11"/>
        <end position="22"/>
    </location>
</feature>
<dbReference type="Gramene" id="KCW78942">
    <property type="protein sequence ID" value="KCW78942"/>
    <property type="gene ID" value="EUGRSUZ_C00373"/>
</dbReference>
<dbReference type="AlphaFoldDB" id="A0A059CKR5"/>
<gene>
    <name evidence="2" type="ORF">EUGRSUZ_C00373</name>
</gene>
<name>A0A059CKR5_EUCGR</name>
<protein>
    <submittedName>
        <fullName evidence="2">Uncharacterized protein</fullName>
    </submittedName>
</protein>
<sequence length="139" mass="15243">MSSHFYDHQLGKKGKKKKKGKPDKKVTYKERRSAGLANDSMLIISIKLGLIAPRVGLVRVALNEDPLALDPGLVQHVQSPILLQSVRGPRVLAVLGLEGRWEGRDLVPASCVPLQIESLHDSRLAVELVKGIESKVRSP</sequence>
<evidence type="ECO:0000256" key="1">
    <source>
        <dbReference type="SAM" id="MobiDB-lite"/>
    </source>
</evidence>
<reference evidence="2" key="1">
    <citation type="submission" date="2013-07" db="EMBL/GenBank/DDBJ databases">
        <title>The genome of Eucalyptus grandis.</title>
        <authorList>
            <person name="Schmutz J."/>
            <person name="Hayes R."/>
            <person name="Myburg A."/>
            <person name="Tuskan G."/>
            <person name="Grattapaglia D."/>
            <person name="Rokhsar D.S."/>
        </authorList>
    </citation>
    <scope>NUCLEOTIDE SEQUENCE</scope>
    <source>
        <tissue evidence="2">Leaf extractions</tissue>
    </source>
</reference>
<accession>A0A059CKR5</accession>
<dbReference type="EMBL" id="KK198755">
    <property type="protein sequence ID" value="KCW78942.1"/>
    <property type="molecule type" value="Genomic_DNA"/>
</dbReference>